<evidence type="ECO:0000313" key="1">
    <source>
        <dbReference type="EMBL" id="KAL2488718.1"/>
    </source>
</evidence>
<reference evidence="2" key="1">
    <citation type="submission" date="2024-07" db="EMBL/GenBank/DDBJ databases">
        <title>Two chromosome-level genome assemblies of Korean endemic species Abeliophyllum distichum and Forsythia ovata (Oleaceae).</title>
        <authorList>
            <person name="Jang H."/>
        </authorList>
    </citation>
    <scope>NUCLEOTIDE SEQUENCE [LARGE SCALE GENOMIC DNA]</scope>
</reference>
<comment type="caution">
    <text evidence="1">The sequence shown here is derived from an EMBL/GenBank/DDBJ whole genome shotgun (WGS) entry which is preliminary data.</text>
</comment>
<dbReference type="EMBL" id="JBFOLJ010000012">
    <property type="protein sequence ID" value="KAL2488718.1"/>
    <property type="molecule type" value="Genomic_DNA"/>
</dbReference>
<organism evidence="1 2">
    <name type="scientific">Forsythia ovata</name>
    <dbReference type="NCBI Taxonomy" id="205694"/>
    <lineage>
        <taxon>Eukaryota</taxon>
        <taxon>Viridiplantae</taxon>
        <taxon>Streptophyta</taxon>
        <taxon>Embryophyta</taxon>
        <taxon>Tracheophyta</taxon>
        <taxon>Spermatophyta</taxon>
        <taxon>Magnoliopsida</taxon>
        <taxon>eudicotyledons</taxon>
        <taxon>Gunneridae</taxon>
        <taxon>Pentapetalae</taxon>
        <taxon>asterids</taxon>
        <taxon>lamiids</taxon>
        <taxon>Lamiales</taxon>
        <taxon>Oleaceae</taxon>
        <taxon>Forsythieae</taxon>
        <taxon>Forsythia</taxon>
    </lineage>
</organism>
<dbReference type="AlphaFoldDB" id="A0ABD1RJY8"/>
<protein>
    <submittedName>
        <fullName evidence="1">Uncharacterized protein</fullName>
    </submittedName>
</protein>
<sequence>MLDNMTVHFEIFSSETKSWKHSATVCVELEDSIIKSNGFYMERIAYWEISSDKVLAFDFKNDIYQVMCLPFSGDVDVLKNLLRVFLALCNKSLSSNNLIPIIESPYHYNLPPMDGLLSIP</sequence>
<name>A0ABD1RJY8_9LAMI</name>
<evidence type="ECO:0000313" key="2">
    <source>
        <dbReference type="Proteomes" id="UP001604277"/>
    </source>
</evidence>
<proteinExistence type="predicted"/>
<gene>
    <name evidence="1" type="ORF">Fot_42010</name>
</gene>
<accession>A0ABD1RJY8</accession>
<keyword evidence="2" id="KW-1185">Reference proteome</keyword>
<dbReference type="Proteomes" id="UP001604277">
    <property type="component" value="Unassembled WGS sequence"/>
</dbReference>